<feature type="non-terminal residue" evidence="1">
    <location>
        <position position="68"/>
    </location>
</feature>
<feature type="non-terminal residue" evidence="1">
    <location>
        <position position="1"/>
    </location>
</feature>
<keyword evidence="2" id="KW-1185">Reference proteome</keyword>
<reference evidence="1 2" key="1">
    <citation type="journal article" date="2020" name="Cell">
        <title>Large-Scale Comparative Analyses of Tick Genomes Elucidate Their Genetic Diversity and Vector Capacities.</title>
        <authorList>
            <consortium name="Tick Genome and Microbiome Consortium (TIGMIC)"/>
            <person name="Jia N."/>
            <person name="Wang J."/>
            <person name="Shi W."/>
            <person name="Du L."/>
            <person name="Sun Y."/>
            <person name="Zhan W."/>
            <person name="Jiang J.F."/>
            <person name="Wang Q."/>
            <person name="Zhang B."/>
            <person name="Ji P."/>
            <person name="Bell-Sakyi L."/>
            <person name="Cui X.M."/>
            <person name="Yuan T.T."/>
            <person name="Jiang B.G."/>
            <person name="Yang W.F."/>
            <person name="Lam T.T."/>
            <person name="Chang Q.C."/>
            <person name="Ding S.J."/>
            <person name="Wang X.J."/>
            <person name="Zhu J.G."/>
            <person name="Ruan X.D."/>
            <person name="Zhao L."/>
            <person name="Wei J.T."/>
            <person name="Ye R.Z."/>
            <person name="Que T.C."/>
            <person name="Du C.H."/>
            <person name="Zhou Y.H."/>
            <person name="Cheng J.X."/>
            <person name="Dai P.F."/>
            <person name="Guo W.B."/>
            <person name="Han X.H."/>
            <person name="Huang E.J."/>
            <person name="Li L.F."/>
            <person name="Wei W."/>
            <person name="Gao Y.C."/>
            <person name="Liu J.Z."/>
            <person name="Shao H.Z."/>
            <person name="Wang X."/>
            <person name="Wang C.C."/>
            <person name="Yang T.C."/>
            <person name="Huo Q.B."/>
            <person name="Li W."/>
            <person name="Chen H.Y."/>
            <person name="Chen S.E."/>
            <person name="Zhou L.G."/>
            <person name="Ni X.B."/>
            <person name="Tian J.H."/>
            <person name="Sheng Y."/>
            <person name="Liu T."/>
            <person name="Pan Y.S."/>
            <person name="Xia L.Y."/>
            <person name="Li J."/>
            <person name="Zhao F."/>
            <person name="Cao W.C."/>
        </authorList>
    </citation>
    <scope>NUCLEOTIDE SEQUENCE [LARGE SCALE GENOMIC DNA]</scope>
    <source>
        <strain evidence="1">Iper-2018</strain>
    </source>
</reference>
<dbReference type="EMBL" id="JABSTQ010005279">
    <property type="protein sequence ID" value="KAG0439689.1"/>
    <property type="molecule type" value="Genomic_DNA"/>
</dbReference>
<evidence type="ECO:0000313" key="2">
    <source>
        <dbReference type="Proteomes" id="UP000805193"/>
    </source>
</evidence>
<evidence type="ECO:0000313" key="1">
    <source>
        <dbReference type="EMBL" id="KAG0439689.1"/>
    </source>
</evidence>
<comment type="caution">
    <text evidence="1">The sequence shown here is derived from an EMBL/GenBank/DDBJ whole genome shotgun (WGS) entry which is preliminary data.</text>
</comment>
<gene>
    <name evidence="1" type="ORF">HPB47_016560</name>
</gene>
<name>A0AC60QSM9_IXOPE</name>
<proteinExistence type="predicted"/>
<protein>
    <submittedName>
        <fullName evidence="1">Uncharacterized protein</fullName>
    </submittedName>
</protein>
<organism evidence="1 2">
    <name type="scientific">Ixodes persulcatus</name>
    <name type="common">Taiga tick</name>
    <dbReference type="NCBI Taxonomy" id="34615"/>
    <lineage>
        <taxon>Eukaryota</taxon>
        <taxon>Metazoa</taxon>
        <taxon>Ecdysozoa</taxon>
        <taxon>Arthropoda</taxon>
        <taxon>Chelicerata</taxon>
        <taxon>Arachnida</taxon>
        <taxon>Acari</taxon>
        <taxon>Parasitiformes</taxon>
        <taxon>Ixodida</taxon>
        <taxon>Ixodoidea</taxon>
        <taxon>Ixodidae</taxon>
        <taxon>Ixodinae</taxon>
        <taxon>Ixodes</taxon>
    </lineage>
</organism>
<accession>A0AC60QSM9</accession>
<sequence length="68" mass="7799">FYMSKWVITAVKQMAVCSAAVLCKRKLGKTCKEFLRTLLWCALALCLSFLWEIRHFRSEPNLCGLTLG</sequence>
<dbReference type="Proteomes" id="UP000805193">
    <property type="component" value="Unassembled WGS sequence"/>
</dbReference>